<protein>
    <submittedName>
        <fullName evidence="2">Crp/Fnr family transcriptional regulator</fullName>
    </submittedName>
</protein>
<evidence type="ECO:0000313" key="2">
    <source>
        <dbReference type="EMBL" id="QPJ99568.1"/>
    </source>
</evidence>
<dbReference type="InterPro" id="IPR018490">
    <property type="entry name" value="cNMP-bd_dom_sf"/>
</dbReference>
<organism evidence="2">
    <name type="scientific">Enterobacter mori</name>
    <dbReference type="NCBI Taxonomy" id="539813"/>
    <lineage>
        <taxon>Bacteria</taxon>
        <taxon>Pseudomonadati</taxon>
        <taxon>Pseudomonadota</taxon>
        <taxon>Gammaproteobacteria</taxon>
        <taxon>Enterobacterales</taxon>
        <taxon>Enterobacteriaceae</taxon>
        <taxon>Enterobacter</taxon>
    </lineage>
</organism>
<dbReference type="Pfam" id="PF15977">
    <property type="entry name" value="HTH_46"/>
    <property type="match status" value="1"/>
</dbReference>
<dbReference type="AlphaFoldDB" id="A0A7T0DUD9"/>
<dbReference type="Gene3D" id="2.60.120.10">
    <property type="entry name" value="Jelly Rolls"/>
    <property type="match status" value="1"/>
</dbReference>
<gene>
    <name evidence="2" type="ORF">IDM36_16915</name>
</gene>
<feature type="domain" description="IprA winged helix-turn-helix" evidence="1">
    <location>
        <begin position="126"/>
        <end position="193"/>
    </location>
</feature>
<dbReference type="EMBL" id="CP061801">
    <property type="protein sequence ID" value="QPJ99568.1"/>
    <property type="molecule type" value="Genomic_DNA"/>
</dbReference>
<reference evidence="2" key="1">
    <citation type="submission" date="2020-09" db="EMBL/GenBank/DDBJ databases">
        <title>First Report of a novel Colistin-Resistant species of Enterobacter cloacae complex Producing MCR-5 isolated from hospital sewage water.</title>
        <authorList>
            <person name="Zhou K."/>
        </authorList>
    </citation>
    <scope>NUCLEOTIDE SEQUENCE [LARGE SCALE GENOMIC DNA]</scope>
    <source>
        <strain evidence="2">HSW1412</strain>
    </source>
</reference>
<dbReference type="InterPro" id="IPR014710">
    <property type="entry name" value="RmlC-like_jellyroll"/>
</dbReference>
<accession>A0A7T0DUD9</accession>
<dbReference type="InterPro" id="IPR041687">
    <property type="entry name" value="HTH_46"/>
</dbReference>
<sequence length="196" mass="22694">MSDDERCQRIVDDLKEALTLCEQGQVYLANDCLFYVEEGELLGYIENAIFCSIMAGNFYGLMNLFYHSEIPMQKIRVLSQSKVYFIKTDQALNLLKQENYKDILYLISKNMHAIGCQFVRVKNETSYTIIKGAIEYYSRNQSSLVKHVSLSRFLIDFTGLSKSWIMQTLNELRKGGYIQTHDLEASVIQKKLPHGY</sequence>
<name>A0A7T0DUD9_9ENTR</name>
<proteinExistence type="predicted"/>
<evidence type="ECO:0000259" key="1">
    <source>
        <dbReference type="Pfam" id="PF15977"/>
    </source>
</evidence>
<dbReference type="SUPFAM" id="SSF51206">
    <property type="entry name" value="cAMP-binding domain-like"/>
    <property type="match status" value="1"/>
</dbReference>